<gene>
    <name evidence="1" type="ORF">DPBNPPHM_03932</name>
</gene>
<dbReference type="OrthoDB" id="9035707at2"/>
<organism evidence="1 2">
    <name type="scientific">BD1-7 clade bacterium</name>
    <dbReference type="NCBI Taxonomy" id="2029982"/>
    <lineage>
        <taxon>Bacteria</taxon>
        <taxon>Pseudomonadati</taxon>
        <taxon>Pseudomonadota</taxon>
        <taxon>Gammaproteobacteria</taxon>
        <taxon>Cellvibrionales</taxon>
        <taxon>Spongiibacteraceae</taxon>
        <taxon>BD1-7 clade</taxon>
    </lineage>
</organism>
<dbReference type="EMBL" id="CACSII010000009">
    <property type="protein sequence ID" value="CAA0101667.1"/>
    <property type="molecule type" value="Genomic_DNA"/>
</dbReference>
<dbReference type="AlphaFoldDB" id="A0A5S9PDC8"/>
<sequence>METSTQGLVSTGPVVTKQLFSHMTGLTKETIRGMIERGHLPTVKIGKHRMINVALLTKESLEREFEE</sequence>
<dbReference type="InterPro" id="IPR038147">
    <property type="entry name" value="Cox_sf"/>
</dbReference>
<evidence type="ECO:0000313" key="1">
    <source>
        <dbReference type="EMBL" id="CAA0101667.1"/>
    </source>
</evidence>
<accession>A0A5S9PDC8</accession>
<evidence type="ECO:0008006" key="3">
    <source>
        <dbReference type="Google" id="ProtNLM"/>
    </source>
</evidence>
<proteinExistence type="predicted"/>
<dbReference type="Proteomes" id="UP000434580">
    <property type="component" value="Unassembled WGS sequence"/>
</dbReference>
<evidence type="ECO:0000313" key="2">
    <source>
        <dbReference type="Proteomes" id="UP000434580"/>
    </source>
</evidence>
<dbReference type="Gene3D" id="6.10.200.10">
    <property type="entry name" value="Regulatory phage protein Cox"/>
    <property type="match status" value="1"/>
</dbReference>
<protein>
    <recommendedName>
        <fullName evidence="3">Helix-turn-helix domain-containing protein</fullName>
    </recommendedName>
</protein>
<reference evidence="1 2" key="1">
    <citation type="submission" date="2019-11" db="EMBL/GenBank/DDBJ databases">
        <authorList>
            <person name="Holert J."/>
        </authorList>
    </citation>
    <scope>NUCLEOTIDE SEQUENCE [LARGE SCALE GENOMIC DNA]</scope>
    <source>
        <strain evidence="1">BC5_2</strain>
    </source>
</reference>
<name>A0A5S9PDC8_9GAMM</name>